<evidence type="ECO:0000313" key="2">
    <source>
        <dbReference type="EMBL" id="EST49035.1"/>
    </source>
</evidence>
<protein>
    <submittedName>
        <fullName evidence="2">Uncharacterized protein</fullName>
    </submittedName>
</protein>
<evidence type="ECO:0000256" key="1">
    <source>
        <dbReference type="SAM" id="MobiDB-lite"/>
    </source>
</evidence>
<sequence>MKRNLSKLGNASNSFSRSYQGEDENFMEVTTPPSKSKGIKGFGKHKEKPAGFSQQRNEDLLFE</sequence>
<feature type="region of interest" description="Disordered" evidence="1">
    <location>
        <begin position="1"/>
        <end position="63"/>
    </location>
</feature>
<evidence type="ECO:0000313" key="3">
    <source>
        <dbReference type="EMBL" id="KAH0574211.1"/>
    </source>
</evidence>
<dbReference type="EMBL" id="AUWU02000004">
    <property type="protein sequence ID" value="KAH0574211.1"/>
    <property type="molecule type" value="Genomic_DNA"/>
</dbReference>
<dbReference type="AlphaFoldDB" id="V6LWR9"/>
<keyword evidence="4" id="KW-1185">Reference proteome</keyword>
<proteinExistence type="predicted"/>
<gene>
    <name evidence="2" type="ORF">SS50377_10733</name>
    <name evidence="3" type="ORF">SS50377_24158</name>
</gene>
<reference evidence="2 3" key="1">
    <citation type="journal article" date="2014" name="PLoS Genet.">
        <title>The Genome of Spironucleus salmonicida Highlights a Fish Pathogen Adapted to Fluctuating Environments.</title>
        <authorList>
            <person name="Xu F."/>
            <person name="Jerlstrom-Hultqvist J."/>
            <person name="Einarsson E."/>
            <person name="Astvaldsson A."/>
            <person name="Svard S.G."/>
            <person name="Andersson J.O."/>
        </authorList>
    </citation>
    <scope>NUCLEOTIDE SEQUENCE</scope>
    <source>
        <strain evidence="3">ATCC 50377</strain>
    </source>
</reference>
<feature type="compositionally biased region" description="Polar residues" evidence="1">
    <location>
        <begin position="7"/>
        <end position="19"/>
    </location>
</feature>
<evidence type="ECO:0000313" key="4">
    <source>
        <dbReference type="Proteomes" id="UP000018208"/>
    </source>
</evidence>
<reference evidence="3" key="2">
    <citation type="submission" date="2020-12" db="EMBL/GenBank/DDBJ databases">
        <title>New Spironucleus salmonicida genome in near-complete chromosomes.</title>
        <authorList>
            <person name="Xu F."/>
            <person name="Kurt Z."/>
            <person name="Jimenez-Gonzalez A."/>
            <person name="Astvaldsson A."/>
            <person name="Andersson J.O."/>
            <person name="Svard S.G."/>
        </authorList>
    </citation>
    <scope>NUCLEOTIDE SEQUENCE</scope>
    <source>
        <strain evidence="3">ATCC 50377</strain>
    </source>
</reference>
<accession>V6LWR9</accession>
<dbReference type="VEuPathDB" id="GiardiaDB:SS50377_24158"/>
<organism evidence="2">
    <name type="scientific">Spironucleus salmonicida</name>
    <dbReference type="NCBI Taxonomy" id="348837"/>
    <lineage>
        <taxon>Eukaryota</taxon>
        <taxon>Metamonada</taxon>
        <taxon>Diplomonadida</taxon>
        <taxon>Hexamitidae</taxon>
        <taxon>Hexamitinae</taxon>
        <taxon>Spironucleus</taxon>
    </lineage>
</organism>
<dbReference type="Proteomes" id="UP000018208">
    <property type="component" value="Unassembled WGS sequence"/>
</dbReference>
<name>V6LWR9_9EUKA</name>
<dbReference type="EMBL" id="KI545966">
    <property type="protein sequence ID" value="EST49035.1"/>
    <property type="molecule type" value="Genomic_DNA"/>
</dbReference>